<keyword evidence="3" id="KW-1185">Reference proteome</keyword>
<dbReference type="SUPFAM" id="SSF48452">
    <property type="entry name" value="TPR-like"/>
    <property type="match status" value="1"/>
</dbReference>
<sequence length="1226" mass="138785">MATVGIIAAVVGIVTGGGKAVKWLYETIETIGDAPESMTAVMIKMEETVSIVNGLHEFLKSKGGRDSTKPLLISIEQLEKTIIGIMLCFSRLEKKMKFARDPRTRNTKGLLRTKWLCREGTIKELIEQLNSHKLSLSMMLQLLSMQSHPSEEKRFSFSQQIEQIVQEDSELQAHLKKRASTNFGIIHESQDANMSLYDEELSGDSDSRSFKPTQLPSLNIISSDNIGMKTATDIPDGGQSSKDTRSRASQSDFREVLKSSRPYLRVKSLDSRASMISREGSLRGVTYSIFSQQSTATISNIAVYNLAISPSDLYNSEWYHFEGQKRSNDKKEPHTNFVKETYPRPRSQTSLREASYPPYSTMGKKITTQIRLTGTSLSFEPNTYTLITQSPTSFNYAKPQIRKSTKPIFYQPPSPQQDPIRHQANNSFIERKEITGEILKKLKALNNTETPMIFLWGGFGCGKTVFALDFMKGLPHLPNAQNVQKFFIDARKKRNVNEGLSLFARKLGLVPLGGHTHGIEEGAEAMWNWLSTTEDSWIIILDDVIDLDSLSRWPPLNPRGTVIVTTRIKPPREAPVVIEIGLFTEAQNIAVARNCYADYRKSTTGPTDFGFLTAVRPGDLLPAEIPAFMKAAAYKNMSLGDLVDLDTRERIRREYTIGKGYNMREHGVHLPSNGESLGKLCMAMRDDFSRRDKYWDIDMNSDKPSGLWSTRRTMTDIAAFLFPGSCSLSYLRSAEQYFHKTNTPKTPMLGHLNDGNLPLILLSDPSDQDTTKISRLAQISYISRMCTDRRAYIVRKLASWLLEFFDGRNDPHLQVTGTDVSRYAKSLVKNFIFFLVPDGPRSKPCLHACIEIIRLLRAILRFSPTDKNEPDALTLLMTILDLTMPLLTEQLRTHHIREIFGMGHNTRYLSDLADSLEFTGHEQIKQGKHEVAMKCFENVKRAYNIIRLYEEELAAEESTSADVNRPTRIYDRHTMLSWDLAIVRCLEGQKKVQESIQYLQKIQDEIETPADCVLGFCKYYEGNLHLSQQKYGNAFFCYGAAGRSFMKCPQVCQFRLAALHGKRGQILIQFGEWMRAINCLKSALNYISNNENCKDERTVRQLAWINSKLAFAHKQLSSKTDETNALAHGNSAWQAANSLDPEAPKLVTSTLHLTDISPNWEYYDNLYQEFDPYFPHIRDCPELDSNTKLVQDLPETKLGSAKASAMSQPCGSFSDVLRHPPSMLHT</sequence>
<dbReference type="Gene3D" id="3.40.50.300">
    <property type="entry name" value="P-loop containing nucleotide triphosphate hydrolases"/>
    <property type="match status" value="1"/>
</dbReference>
<dbReference type="Proteomes" id="UP001307849">
    <property type="component" value="Unassembled WGS sequence"/>
</dbReference>
<name>A0AAN8RPD8_9PEZI</name>
<reference evidence="2 3" key="1">
    <citation type="submission" date="2019-10" db="EMBL/GenBank/DDBJ databases">
        <authorList>
            <person name="Palmer J.M."/>
        </authorList>
    </citation>
    <scope>NUCLEOTIDE SEQUENCE [LARGE SCALE GENOMIC DNA]</scope>
    <source>
        <strain evidence="2 3">TWF506</strain>
    </source>
</reference>
<comment type="caution">
    <text evidence="2">The sequence shown here is derived from an EMBL/GenBank/DDBJ whole genome shotgun (WGS) entry which is preliminary data.</text>
</comment>
<feature type="region of interest" description="Disordered" evidence="1">
    <location>
        <begin position="325"/>
        <end position="358"/>
    </location>
</feature>
<dbReference type="EMBL" id="JAVHJM010000014">
    <property type="protein sequence ID" value="KAK6498248.1"/>
    <property type="molecule type" value="Genomic_DNA"/>
</dbReference>
<evidence type="ECO:0000313" key="2">
    <source>
        <dbReference type="EMBL" id="KAK6498248.1"/>
    </source>
</evidence>
<gene>
    <name evidence="2" type="ORF">TWF506_004487</name>
</gene>
<feature type="compositionally biased region" description="Basic and acidic residues" evidence="1">
    <location>
        <begin position="242"/>
        <end position="254"/>
    </location>
</feature>
<dbReference type="InterPro" id="IPR011990">
    <property type="entry name" value="TPR-like_helical_dom_sf"/>
</dbReference>
<dbReference type="AlphaFoldDB" id="A0AAN8RPD8"/>
<dbReference type="SUPFAM" id="SSF52540">
    <property type="entry name" value="P-loop containing nucleoside triphosphate hydrolases"/>
    <property type="match status" value="1"/>
</dbReference>
<feature type="compositionally biased region" description="Basic and acidic residues" evidence="1">
    <location>
        <begin position="325"/>
        <end position="334"/>
    </location>
</feature>
<dbReference type="Gene3D" id="1.25.40.10">
    <property type="entry name" value="Tetratricopeptide repeat domain"/>
    <property type="match status" value="1"/>
</dbReference>
<organism evidence="2 3">
    <name type="scientific">Arthrobotrys conoides</name>
    <dbReference type="NCBI Taxonomy" id="74498"/>
    <lineage>
        <taxon>Eukaryota</taxon>
        <taxon>Fungi</taxon>
        <taxon>Dikarya</taxon>
        <taxon>Ascomycota</taxon>
        <taxon>Pezizomycotina</taxon>
        <taxon>Orbiliomycetes</taxon>
        <taxon>Orbiliales</taxon>
        <taxon>Orbiliaceae</taxon>
        <taxon>Arthrobotrys</taxon>
    </lineage>
</organism>
<dbReference type="InterPro" id="IPR027417">
    <property type="entry name" value="P-loop_NTPase"/>
</dbReference>
<protein>
    <recommendedName>
        <fullName evidence="4">NB-ARC domain-containing protein</fullName>
    </recommendedName>
</protein>
<evidence type="ECO:0008006" key="4">
    <source>
        <dbReference type="Google" id="ProtNLM"/>
    </source>
</evidence>
<evidence type="ECO:0000256" key="1">
    <source>
        <dbReference type="SAM" id="MobiDB-lite"/>
    </source>
</evidence>
<accession>A0AAN8RPD8</accession>
<proteinExistence type="predicted"/>
<evidence type="ECO:0000313" key="3">
    <source>
        <dbReference type="Proteomes" id="UP001307849"/>
    </source>
</evidence>
<feature type="region of interest" description="Disordered" evidence="1">
    <location>
        <begin position="226"/>
        <end position="254"/>
    </location>
</feature>